<sequence>MSFLRPEARAQIHRWREVLAGAAVTLLGLYWAIFTGGLLAWIGWVVVALGAVLLVAGVQRARFRIGTGGPGVVQVLEGRIAYFGPLTGGVADLDRLDRLMLDPSARPPHWLLRSDDGTTLAIPLTAEGADQLFDAFATLPDLRTERMLALMQKPGAGPVMIWQAPRAAAAALRLH</sequence>
<accession>A0A1G8LBY5</accession>
<dbReference type="Proteomes" id="UP000199093">
    <property type="component" value="Unassembled WGS sequence"/>
</dbReference>
<dbReference type="AlphaFoldDB" id="A0A1G8LBY5"/>
<name>A0A1G8LBY5_9RHOB</name>
<reference evidence="2 3" key="1">
    <citation type="submission" date="2016-10" db="EMBL/GenBank/DDBJ databases">
        <authorList>
            <person name="de Groot N.N."/>
        </authorList>
    </citation>
    <scope>NUCLEOTIDE SEQUENCE [LARGE SCALE GENOMIC DNA]</scope>
    <source>
        <strain evidence="2 3">DSM 26424</strain>
    </source>
</reference>
<keyword evidence="3" id="KW-1185">Reference proteome</keyword>
<gene>
    <name evidence="2" type="ORF">SAMN04487993_100674</name>
</gene>
<organism evidence="2 3">
    <name type="scientific">Salipiger marinus</name>
    <dbReference type="NCBI Taxonomy" id="555512"/>
    <lineage>
        <taxon>Bacteria</taxon>
        <taxon>Pseudomonadati</taxon>
        <taxon>Pseudomonadota</taxon>
        <taxon>Alphaproteobacteria</taxon>
        <taxon>Rhodobacterales</taxon>
        <taxon>Roseobacteraceae</taxon>
        <taxon>Salipiger</taxon>
    </lineage>
</organism>
<dbReference type="OrthoDB" id="7851333at2"/>
<keyword evidence="1" id="KW-0812">Transmembrane</keyword>
<keyword evidence="1" id="KW-0472">Membrane</keyword>
<evidence type="ECO:0000256" key="1">
    <source>
        <dbReference type="SAM" id="Phobius"/>
    </source>
</evidence>
<evidence type="ECO:0000313" key="2">
    <source>
        <dbReference type="EMBL" id="SDI53133.1"/>
    </source>
</evidence>
<proteinExistence type="predicted"/>
<dbReference type="EMBL" id="FNEJ01000006">
    <property type="protein sequence ID" value="SDI53133.1"/>
    <property type="molecule type" value="Genomic_DNA"/>
</dbReference>
<dbReference type="STRING" id="555512.SAMN04487993_100674"/>
<protein>
    <submittedName>
        <fullName evidence="2">Uncharacterized protein</fullName>
    </submittedName>
</protein>
<keyword evidence="1" id="KW-1133">Transmembrane helix</keyword>
<evidence type="ECO:0000313" key="3">
    <source>
        <dbReference type="Proteomes" id="UP000199093"/>
    </source>
</evidence>
<feature type="transmembrane region" description="Helical" evidence="1">
    <location>
        <begin position="15"/>
        <end position="33"/>
    </location>
</feature>
<feature type="transmembrane region" description="Helical" evidence="1">
    <location>
        <begin position="39"/>
        <end position="58"/>
    </location>
</feature>
<dbReference type="RefSeq" id="WP_089845818.1">
    <property type="nucleotide sequence ID" value="NZ_FNEJ01000006.1"/>
</dbReference>